<dbReference type="RefSeq" id="WP_190921198.1">
    <property type="nucleotide sequence ID" value="NZ_JACXIZ010000053.1"/>
</dbReference>
<dbReference type="Pfam" id="PF03446">
    <property type="entry name" value="NAD_binding_2"/>
    <property type="match status" value="1"/>
</dbReference>
<dbReference type="SUPFAM" id="SSF51735">
    <property type="entry name" value="NAD(P)-binding Rossmann-fold domains"/>
    <property type="match status" value="1"/>
</dbReference>
<dbReference type="AlphaFoldDB" id="A0A927BWF1"/>
<name>A0A927BWF1_9BACL</name>
<organism evidence="7 8">
    <name type="scientific">Paenibacillus sabuli</name>
    <dbReference type="NCBI Taxonomy" id="2772509"/>
    <lineage>
        <taxon>Bacteria</taxon>
        <taxon>Bacillati</taxon>
        <taxon>Bacillota</taxon>
        <taxon>Bacilli</taxon>
        <taxon>Bacillales</taxon>
        <taxon>Paenibacillaceae</taxon>
        <taxon>Paenibacillus</taxon>
    </lineage>
</organism>
<dbReference type="GO" id="GO:0016491">
    <property type="term" value="F:oxidoreductase activity"/>
    <property type="evidence" value="ECO:0007669"/>
    <property type="project" value="UniProtKB-KW"/>
</dbReference>
<evidence type="ECO:0000259" key="5">
    <source>
        <dbReference type="Pfam" id="PF03446"/>
    </source>
</evidence>
<dbReference type="PIRSF" id="PIRSF000103">
    <property type="entry name" value="HIBADH"/>
    <property type="match status" value="1"/>
</dbReference>
<evidence type="ECO:0000259" key="6">
    <source>
        <dbReference type="Pfam" id="PF14833"/>
    </source>
</evidence>
<dbReference type="InterPro" id="IPR008927">
    <property type="entry name" value="6-PGluconate_DH-like_C_sf"/>
</dbReference>
<keyword evidence="8" id="KW-1185">Reference proteome</keyword>
<reference evidence="7" key="1">
    <citation type="submission" date="2020-09" db="EMBL/GenBank/DDBJ databases">
        <title>A novel bacterium of genus Paenibacillus, isolated from South China Sea.</title>
        <authorList>
            <person name="Huang H."/>
            <person name="Mo K."/>
            <person name="Hu Y."/>
        </authorList>
    </citation>
    <scope>NUCLEOTIDE SEQUENCE</scope>
    <source>
        <strain evidence="7">IB182496</strain>
    </source>
</reference>
<dbReference type="InterPro" id="IPR006115">
    <property type="entry name" value="6PGDH_NADP-bd"/>
</dbReference>
<proteinExistence type="inferred from homology"/>
<evidence type="ECO:0000313" key="8">
    <source>
        <dbReference type="Proteomes" id="UP000621560"/>
    </source>
</evidence>
<evidence type="ECO:0000313" key="7">
    <source>
        <dbReference type="EMBL" id="MBD2848097.1"/>
    </source>
</evidence>
<feature type="domain" description="3-hydroxyisobutyrate dehydrogenase-like NAD-binding" evidence="6">
    <location>
        <begin position="166"/>
        <end position="276"/>
    </location>
</feature>
<accession>A0A927BWF1</accession>
<dbReference type="EMBL" id="JACXIZ010000053">
    <property type="protein sequence ID" value="MBD2848097.1"/>
    <property type="molecule type" value="Genomic_DNA"/>
</dbReference>
<dbReference type="GO" id="GO:0050661">
    <property type="term" value="F:NADP binding"/>
    <property type="evidence" value="ECO:0007669"/>
    <property type="project" value="InterPro"/>
</dbReference>
<dbReference type="InterPro" id="IPR036291">
    <property type="entry name" value="NAD(P)-bd_dom_sf"/>
</dbReference>
<dbReference type="Proteomes" id="UP000621560">
    <property type="component" value="Unassembled WGS sequence"/>
</dbReference>
<feature type="domain" description="6-phosphogluconate dehydrogenase NADP-binding" evidence="5">
    <location>
        <begin position="5"/>
        <end position="163"/>
    </location>
</feature>
<dbReference type="PANTHER" id="PTHR43060:SF15">
    <property type="entry name" value="3-HYDROXYISOBUTYRATE DEHYDROGENASE-LIKE 1, MITOCHONDRIAL-RELATED"/>
    <property type="match status" value="1"/>
</dbReference>
<evidence type="ECO:0000256" key="4">
    <source>
        <dbReference type="PIRSR" id="PIRSR000103-1"/>
    </source>
</evidence>
<dbReference type="SUPFAM" id="SSF48179">
    <property type="entry name" value="6-phosphogluconate dehydrogenase C-terminal domain-like"/>
    <property type="match status" value="1"/>
</dbReference>
<dbReference type="Pfam" id="PF14833">
    <property type="entry name" value="NAD_binding_11"/>
    <property type="match status" value="1"/>
</dbReference>
<evidence type="ECO:0000256" key="3">
    <source>
        <dbReference type="ARBA" id="ARBA00023027"/>
    </source>
</evidence>
<evidence type="ECO:0000256" key="2">
    <source>
        <dbReference type="ARBA" id="ARBA00023002"/>
    </source>
</evidence>
<comment type="similarity">
    <text evidence="1">Belongs to the HIBADH-related family.</text>
</comment>
<feature type="active site" evidence="4">
    <location>
        <position position="172"/>
    </location>
</feature>
<dbReference type="GO" id="GO:0051287">
    <property type="term" value="F:NAD binding"/>
    <property type="evidence" value="ECO:0007669"/>
    <property type="project" value="InterPro"/>
</dbReference>
<keyword evidence="2" id="KW-0560">Oxidoreductase</keyword>
<gene>
    <name evidence="7" type="ORF">IDH44_23110</name>
</gene>
<evidence type="ECO:0000256" key="1">
    <source>
        <dbReference type="ARBA" id="ARBA00009080"/>
    </source>
</evidence>
<dbReference type="InterPro" id="IPR015815">
    <property type="entry name" value="HIBADH-related"/>
</dbReference>
<keyword evidence="3" id="KW-0520">NAD</keyword>
<dbReference type="PANTHER" id="PTHR43060">
    <property type="entry name" value="3-HYDROXYISOBUTYRATE DEHYDROGENASE-LIKE 1, MITOCHONDRIAL-RELATED"/>
    <property type="match status" value="1"/>
</dbReference>
<dbReference type="InterPro" id="IPR029154">
    <property type="entry name" value="HIBADH-like_NADP-bd"/>
</dbReference>
<dbReference type="Gene3D" id="3.40.50.720">
    <property type="entry name" value="NAD(P)-binding Rossmann-like Domain"/>
    <property type="match status" value="1"/>
</dbReference>
<comment type="caution">
    <text evidence="7">The sequence shown here is derived from an EMBL/GenBank/DDBJ whole genome shotgun (WGS) entry which is preliminary data.</text>
</comment>
<dbReference type="InterPro" id="IPR013328">
    <property type="entry name" value="6PGD_dom2"/>
</dbReference>
<protein>
    <submittedName>
        <fullName evidence="7">NAD(P)-dependent oxidoreductase</fullName>
    </submittedName>
</protein>
<dbReference type="Gene3D" id="1.10.1040.10">
    <property type="entry name" value="N-(1-d-carboxylethyl)-l-norvaline Dehydrogenase, domain 2"/>
    <property type="match status" value="1"/>
</dbReference>
<sequence length="310" mass="32684">MMKKTGVIGTGQMGTPMVLNLLRSGYEVWVYDVSEAAVRELESAGAKRADHPRAVAEQADVLVLSLPNSAVLQQVVVGTEGILEADVRGKTILDTTTVTAKVAVELAEQVAARGGSMLDAPVTGGVAGAAQGNLNIMVGGDEAAFHEQLDVLQTLGSNVVYIGPSGHGQVSKMVNQSLMAATYTAVSEAYAFAAQMNVDVGRVYQAIENGGAKSLVHSMMKSYIVSGDYAAGGAIQQHGKDIDYVMEEANRHHSYMPVTSAVHEVWKMARKEGAHTATLAPNSLFALWETMLGMKLNHAVKGNRKGTGGE</sequence>